<dbReference type="Proteomes" id="UP001620409">
    <property type="component" value="Unassembled WGS sequence"/>
</dbReference>
<proteinExistence type="predicted"/>
<feature type="transmembrane region" description="Helical" evidence="1">
    <location>
        <begin position="80"/>
        <end position="104"/>
    </location>
</feature>
<evidence type="ECO:0000256" key="1">
    <source>
        <dbReference type="SAM" id="Phobius"/>
    </source>
</evidence>
<keyword evidence="1" id="KW-0812">Transmembrane</keyword>
<name>A0ABW8IDB4_9GAMM</name>
<sequence>MSSVSLNMNVAIGVMAIYVFIYYFLARSVLARINRKDPDYFELTENGSDLPVGMKTSSTILEMVFDRDLPGRTYGQFVRIGLYTVRVMFACYVPLSVLMLSLAWK</sequence>
<dbReference type="RefSeq" id="WP_380016119.1">
    <property type="nucleotide sequence ID" value="NZ_JADIKI010000021.1"/>
</dbReference>
<organism evidence="2 3">
    <name type="scientific">Dyella humi</name>
    <dbReference type="NCBI Taxonomy" id="1770547"/>
    <lineage>
        <taxon>Bacteria</taxon>
        <taxon>Pseudomonadati</taxon>
        <taxon>Pseudomonadota</taxon>
        <taxon>Gammaproteobacteria</taxon>
        <taxon>Lysobacterales</taxon>
        <taxon>Rhodanobacteraceae</taxon>
        <taxon>Dyella</taxon>
    </lineage>
</organism>
<gene>
    <name evidence="2" type="ORF">ISP18_00930</name>
</gene>
<keyword evidence="3" id="KW-1185">Reference proteome</keyword>
<reference evidence="2 3" key="1">
    <citation type="submission" date="2020-10" db="EMBL/GenBank/DDBJ databases">
        <title>Phylogeny of dyella-like bacteria.</title>
        <authorList>
            <person name="Fu J."/>
        </authorList>
    </citation>
    <scope>NUCLEOTIDE SEQUENCE [LARGE SCALE GENOMIC DNA]</scope>
    <source>
        <strain evidence="2 3">DHG40</strain>
    </source>
</reference>
<protein>
    <submittedName>
        <fullName evidence="2">Uncharacterized protein</fullName>
    </submittedName>
</protein>
<accession>A0ABW8IDB4</accession>
<dbReference type="EMBL" id="JADIKI010000021">
    <property type="protein sequence ID" value="MFK2853156.1"/>
    <property type="molecule type" value="Genomic_DNA"/>
</dbReference>
<feature type="transmembrane region" description="Helical" evidence="1">
    <location>
        <begin position="6"/>
        <end position="26"/>
    </location>
</feature>
<comment type="caution">
    <text evidence="2">The sequence shown here is derived from an EMBL/GenBank/DDBJ whole genome shotgun (WGS) entry which is preliminary data.</text>
</comment>
<keyword evidence="1" id="KW-1133">Transmembrane helix</keyword>
<evidence type="ECO:0000313" key="2">
    <source>
        <dbReference type="EMBL" id="MFK2853156.1"/>
    </source>
</evidence>
<keyword evidence="1" id="KW-0472">Membrane</keyword>
<evidence type="ECO:0000313" key="3">
    <source>
        <dbReference type="Proteomes" id="UP001620409"/>
    </source>
</evidence>